<name>A0A1Q9DEL7_SYMMI</name>
<comment type="caution">
    <text evidence="1">The sequence shown here is derived from an EMBL/GenBank/DDBJ whole genome shotgun (WGS) entry which is preliminary data.</text>
</comment>
<organism evidence="1 2">
    <name type="scientific">Symbiodinium microadriaticum</name>
    <name type="common">Dinoflagellate</name>
    <name type="synonym">Zooxanthella microadriatica</name>
    <dbReference type="NCBI Taxonomy" id="2951"/>
    <lineage>
        <taxon>Eukaryota</taxon>
        <taxon>Sar</taxon>
        <taxon>Alveolata</taxon>
        <taxon>Dinophyceae</taxon>
        <taxon>Suessiales</taxon>
        <taxon>Symbiodiniaceae</taxon>
        <taxon>Symbiodinium</taxon>
    </lineage>
</organism>
<dbReference type="AlphaFoldDB" id="A0A1Q9DEL7"/>
<dbReference type="OrthoDB" id="430767at2759"/>
<sequence>MVGLLRCRCGDLEFYIAVLFDYKLVRRVQRASSSLTSSFTTARKAGGQGHEDLISLLVNGQFEVAIKKTFASVDEALPMWLCREALQNFRRRSWPSPGAFLRQAPDPLPSASLRCLLLTRFMKVSSAADLSMEAVEQNLDWVVSLGEGLQLPAADFAEFTADLPNLQRIVIALVRLEVPSAAAAASDAQQQRLKHSARRVADVLQAIEELPDQFPLAFQ</sequence>
<evidence type="ECO:0000313" key="2">
    <source>
        <dbReference type="Proteomes" id="UP000186817"/>
    </source>
</evidence>
<keyword evidence="2" id="KW-1185">Reference proteome</keyword>
<accession>A0A1Q9DEL7</accession>
<dbReference type="Proteomes" id="UP000186817">
    <property type="component" value="Unassembled WGS sequence"/>
</dbReference>
<evidence type="ECO:0000313" key="1">
    <source>
        <dbReference type="EMBL" id="OLP93628.1"/>
    </source>
</evidence>
<proteinExistence type="predicted"/>
<reference evidence="1 2" key="1">
    <citation type="submission" date="2016-02" db="EMBL/GenBank/DDBJ databases">
        <title>Genome analysis of coral dinoflagellate symbionts highlights evolutionary adaptations to a symbiotic lifestyle.</title>
        <authorList>
            <person name="Aranda M."/>
            <person name="Li Y."/>
            <person name="Liew Y.J."/>
            <person name="Baumgarten S."/>
            <person name="Simakov O."/>
            <person name="Wilson M."/>
            <person name="Piel J."/>
            <person name="Ashoor H."/>
            <person name="Bougouffa S."/>
            <person name="Bajic V.B."/>
            <person name="Ryu T."/>
            <person name="Ravasi T."/>
            <person name="Bayer T."/>
            <person name="Micklem G."/>
            <person name="Kim H."/>
            <person name="Bhak J."/>
            <person name="Lajeunesse T.C."/>
            <person name="Voolstra C.R."/>
        </authorList>
    </citation>
    <scope>NUCLEOTIDE SEQUENCE [LARGE SCALE GENOMIC DNA]</scope>
    <source>
        <strain evidence="1 2">CCMP2467</strain>
    </source>
</reference>
<gene>
    <name evidence="1" type="ORF">AK812_SmicGene24455</name>
</gene>
<dbReference type="EMBL" id="LSRX01000574">
    <property type="protein sequence ID" value="OLP93628.1"/>
    <property type="molecule type" value="Genomic_DNA"/>
</dbReference>
<protein>
    <submittedName>
        <fullName evidence="1">Uncharacterized protein</fullName>
    </submittedName>
</protein>